<evidence type="ECO:0000259" key="1">
    <source>
        <dbReference type="Pfam" id="PF23123"/>
    </source>
</evidence>
<dbReference type="OrthoDB" id="9331070at2759"/>
<keyword evidence="3" id="KW-1185">Reference proteome</keyword>
<protein>
    <recommendedName>
        <fullName evidence="1">WDR72-like alpha-solenoid domain-containing protein</fullName>
    </recommendedName>
</protein>
<sequence length="96" mass="10115">MEAIQATLLAEVEQSMQQKTLAGGCGQTNSTRWGSEGAKNLPSLGTAFGTMGMIKYESRITTANVEDGEGSAEELGSPGINKPLPWVSKLCSCKMC</sequence>
<dbReference type="InterPro" id="IPR057848">
    <property type="entry name" value="WDR72_alpha-sol"/>
</dbReference>
<dbReference type="Pfam" id="PF23123">
    <property type="entry name" value="WDR72_alpha-sol"/>
    <property type="match status" value="1"/>
</dbReference>
<gene>
    <name evidence="2" type="ORF">L345_06154</name>
</gene>
<evidence type="ECO:0000313" key="2">
    <source>
        <dbReference type="EMBL" id="ETE68049.1"/>
    </source>
</evidence>
<evidence type="ECO:0000313" key="3">
    <source>
        <dbReference type="Proteomes" id="UP000018936"/>
    </source>
</evidence>
<reference evidence="2 3" key="1">
    <citation type="journal article" date="2013" name="Proc. Natl. Acad. Sci. U.S.A.">
        <title>The king cobra genome reveals dynamic gene evolution and adaptation in the snake venom system.</title>
        <authorList>
            <person name="Vonk F.J."/>
            <person name="Casewell N.R."/>
            <person name="Henkel C.V."/>
            <person name="Heimberg A.M."/>
            <person name="Jansen H.J."/>
            <person name="McCleary R.J."/>
            <person name="Kerkkamp H.M."/>
            <person name="Vos R.A."/>
            <person name="Guerreiro I."/>
            <person name="Calvete J.J."/>
            <person name="Wuster W."/>
            <person name="Woods A.E."/>
            <person name="Logan J.M."/>
            <person name="Harrison R.A."/>
            <person name="Castoe T.A."/>
            <person name="de Koning A.P."/>
            <person name="Pollock D.D."/>
            <person name="Yandell M."/>
            <person name="Calderon D."/>
            <person name="Renjifo C."/>
            <person name="Currier R.B."/>
            <person name="Salgado D."/>
            <person name="Pla D."/>
            <person name="Sanz L."/>
            <person name="Hyder A.S."/>
            <person name="Ribeiro J.M."/>
            <person name="Arntzen J.W."/>
            <person name="van den Thillart G.E."/>
            <person name="Boetzer M."/>
            <person name="Pirovano W."/>
            <person name="Dirks R.P."/>
            <person name="Spaink H.P."/>
            <person name="Duboule D."/>
            <person name="McGlinn E."/>
            <person name="Kini R.M."/>
            <person name="Richardson M.K."/>
        </authorList>
    </citation>
    <scope>NUCLEOTIDE SEQUENCE</scope>
    <source>
        <tissue evidence="2">Blood</tissue>
    </source>
</reference>
<proteinExistence type="predicted"/>
<accession>V8P0N0</accession>
<organism evidence="2 3">
    <name type="scientific">Ophiophagus hannah</name>
    <name type="common">King cobra</name>
    <name type="synonym">Naja hannah</name>
    <dbReference type="NCBI Taxonomy" id="8665"/>
    <lineage>
        <taxon>Eukaryota</taxon>
        <taxon>Metazoa</taxon>
        <taxon>Chordata</taxon>
        <taxon>Craniata</taxon>
        <taxon>Vertebrata</taxon>
        <taxon>Euteleostomi</taxon>
        <taxon>Lepidosauria</taxon>
        <taxon>Squamata</taxon>
        <taxon>Bifurcata</taxon>
        <taxon>Unidentata</taxon>
        <taxon>Episquamata</taxon>
        <taxon>Toxicofera</taxon>
        <taxon>Serpentes</taxon>
        <taxon>Colubroidea</taxon>
        <taxon>Elapidae</taxon>
        <taxon>Elapinae</taxon>
        <taxon>Ophiophagus</taxon>
    </lineage>
</organism>
<feature type="domain" description="WDR72-like alpha-solenoid" evidence="1">
    <location>
        <begin position="1"/>
        <end position="42"/>
    </location>
</feature>
<dbReference type="EMBL" id="AZIM01001113">
    <property type="protein sequence ID" value="ETE68049.1"/>
    <property type="molecule type" value="Genomic_DNA"/>
</dbReference>
<comment type="caution">
    <text evidence="2">The sequence shown here is derived from an EMBL/GenBank/DDBJ whole genome shotgun (WGS) entry which is preliminary data.</text>
</comment>
<name>V8P0N0_OPHHA</name>
<dbReference type="AlphaFoldDB" id="V8P0N0"/>
<dbReference type="Proteomes" id="UP000018936">
    <property type="component" value="Unassembled WGS sequence"/>
</dbReference>